<reference evidence="4" key="2">
    <citation type="submission" date="2020-11" db="EMBL/GenBank/DDBJ databases">
        <authorList>
            <person name="McCartney M.A."/>
            <person name="Auch B."/>
            <person name="Kono T."/>
            <person name="Mallez S."/>
            <person name="Becker A."/>
            <person name="Gohl D.M."/>
            <person name="Silverstein K.A.T."/>
            <person name="Koren S."/>
            <person name="Bechman K.B."/>
            <person name="Herman A."/>
            <person name="Abrahante J.E."/>
            <person name="Garbe J."/>
        </authorList>
    </citation>
    <scope>NUCLEOTIDE SEQUENCE</scope>
    <source>
        <strain evidence="4">Duluth1</strain>
        <tissue evidence="4">Whole animal</tissue>
    </source>
</reference>
<name>A0A9D4G6Y4_DREPO</name>
<reference evidence="4" key="1">
    <citation type="journal article" date="2019" name="bioRxiv">
        <title>The Genome of the Zebra Mussel, Dreissena polymorpha: A Resource for Invasive Species Research.</title>
        <authorList>
            <person name="McCartney M.A."/>
            <person name="Auch B."/>
            <person name="Kono T."/>
            <person name="Mallez S."/>
            <person name="Zhang Y."/>
            <person name="Obille A."/>
            <person name="Becker A."/>
            <person name="Abrahante J.E."/>
            <person name="Garbe J."/>
            <person name="Badalamenti J.P."/>
            <person name="Herman A."/>
            <person name="Mangelson H."/>
            <person name="Liachko I."/>
            <person name="Sullivan S."/>
            <person name="Sone E.D."/>
            <person name="Koren S."/>
            <person name="Silverstein K.A.T."/>
            <person name="Beckman K.B."/>
            <person name="Gohl D.M."/>
        </authorList>
    </citation>
    <scope>NUCLEOTIDE SEQUENCE</scope>
    <source>
        <strain evidence="4">Duluth1</strain>
        <tissue evidence="4">Whole animal</tissue>
    </source>
</reference>
<gene>
    <name evidence="4" type="ORF">DPMN_140086</name>
</gene>
<dbReference type="InterPro" id="IPR000998">
    <property type="entry name" value="MAM_dom"/>
</dbReference>
<evidence type="ECO:0000256" key="1">
    <source>
        <dbReference type="SAM" id="MobiDB-lite"/>
    </source>
</evidence>
<dbReference type="Pfam" id="PF00629">
    <property type="entry name" value="MAM"/>
    <property type="match status" value="1"/>
</dbReference>
<feature type="chain" id="PRO_5039327833" description="MAM domain-containing protein" evidence="2">
    <location>
        <begin position="26"/>
        <end position="111"/>
    </location>
</feature>
<dbReference type="PANTHER" id="PTHR23282:SF142">
    <property type="entry name" value="MAM DOMAIN-CONTAINING PROTEIN"/>
    <property type="match status" value="1"/>
</dbReference>
<dbReference type="InterPro" id="IPR051560">
    <property type="entry name" value="MAM_domain-containing"/>
</dbReference>
<feature type="compositionally biased region" description="Polar residues" evidence="1">
    <location>
        <begin position="101"/>
        <end position="111"/>
    </location>
</feature>
<evidence type="ECO:0000313" key="5">
    <source>
        <dbReference type="Proteomes" id="UP000828390"/>
    </source>
</evidence>
<keyword evidence="5" id="KW-1185">Reference proteome</keyword>
<proteinExistence type="predicted"/>
<dbReference type="SUPFAM" id="SSF49899">
    <property type="entry name" value="Concanavalin A-like lectins/glucanases"/>
    <property type="match status" value="1"/>
</dbReference>
<dbReference type="PANTHER" id="PTHR23282">
    <property type="entry name" value="APICAL ENDOSOMAL GLYCOPROTEIN PRECURSOR"/>
    <property type="match status" value="1"/>
</dbReference>
<dbReference type="PROSITE" id="PS50060">
    <property type="entry name" value="MAM_2"/>
    <property type="match status" value="1"/>
</dbReference>
<dbReference type="GO" id="GO:0016020">
    <property type="term" value="C:membrane"/>
    <property type="evidence" value="ECO:0007669"/>
    <property type="project" value="InterPro"/>
</dbReference>
<feature type="signal peptide" evidence="2">
    <location>
        <begin position="1"/>
        <end position="25"/>
    </location>
</feature>
<accession>A0A9D4G6Y4</accession>
<sequence>MIRFLNWRCSGTVILLILVIKKLCCLIPLAANTTECDFEQTTLCGYSQDNTDNFDWTWNSGDTPSSLTGPSTDHTTGNSTGHYVYIESSAPRTNGEKARLTSPSYQLQVSG</sequence>
<dbReference type="InterPro" id="IPR013320">
    <property type="entry name" value="ConA-like_dom_sf"/>
</dbReference>
<dbReference type="CDD" id="cd06263">
    <property type="entry name" value="MAM"/>
    <property type="match status" value="1"/>
</dbReference>
<dbReference type="AlphaFoldDB" id="A0A9D4G6Y4"/>
<dbReference type="Proteomes" id="UP000828390">
    <property type="component" value="Unassembled WGS sequence"/>
</dbReference>
<evidence type="ECO:0000313" key="4">
    <source>
        <dbReference type="EMBL" id="KAH3811674.1"/>
    </source>
</evidence>
<organism evidence="4 5">
    <name type="scientific">Dreissena polymorpha</name>
    <name type="common">Zebra mussel</name>
    <name type="synonym">Mytilus polymorpha</name>
    <dbReference type="NCBI Taxonomy" id="45954"/>
    <lineage>
        <taxon>Eukaryota</taxon>
        <taxon>Metazoa</taxon>
        <taxon>Spiralia</taxon>
        <taxon>Lophotrochozoa</taxon>
        <taxon>Mollusca</taxon>
        <taxon>Bivalvia</taxon>
        <taxon>Autobranchia</taxon>
        <taxon>Heteroconchia</taxon>
        <taxon>Euheterodonta</taxon>
        <taxon>Imparidentia</taxon>
        <taxon>Neoheterodontei</taxon>
        <taxon>Myida</taxon>
        <taxon>Dreissenoidea</taxon>
        <taxon>Dreissenidae</taxon>
        <taxon>Dreissena</taxon>
    </lineage>
</organism>
<dbReference type="Gene3D" id="2.60.120.200">
    <property type="match status" value="1"/>
</dbReference>
<protein>
    <recommendedName>
        <fullName evidence="3">MAM domain-containing protein</fullName>
    </recommendedName>
</protein>
<feature type="domain" description="MAM" evidence="3">
    <location>
        <begin position="34"/>
        <end position="111"/>
    </location>
</feature>
<evidence type="ECO:0000259" key="3">
    <source>
        <dbReference type="PROSITE" id="PS50060"/>
    </source>
</evidence>
<feature type="region of interest" description="Disordered" evidence="1">
    <location>
        <begin position="61"/>
        <end position="111"/>
    </location>
</feature>
<dbReference type="EMBL" id="JAIWYP010000006">
    <property type="protein sequence ID" value="KAH3811674.1"/>
    <property type="molecule type" value="Genomic_DNA"/>
</dbReference>
<comment type="caution">
    <text evidence="4">The sequence shown here is derived from an EMBL/GenBank/DDBJ whole genome shotgun (WGS) entry which is preliminary data.</text>
</comment>
<evidence type="ECO:0000256" key="2">
    <source>
        <dbReference type="SAM" id="SignalP"/>
    </source>
</evidence>
<keyword evidence="2" id="KW-0732">Signal</keyword>
<feature type="compositionally biased region" description="Polar residues" evidence="1">
    <location>
        <begin position="61"/>
        <end position="81"/>
    </location>
</feature>